<dbReference type="KEGG" id="vg:8684043"/>
<proteinExistence type="predicted"/>
<dbReference type="GeneID" id="8684043"/>
<evidence type="ECO:0000313" key="2">
    <source>
        <dbReference type="Proteomes" id="UP000008986"/>
    </source>
</evidence>
<dbReference type="EMBL" id="GQ357915">
    <property type="protein sequence ID" value="ACV50117.1"/>
    <property type="molecule type" value="Genomic_DNA"/>
</dbReference>
<dbReference type="RefSeq" id="YP_003358949.1">
    <property type="nucleotide sequence ID" value="NC_013697.1"/>
</dbReference>
<reference evidence="2" key="1">
    <citation type="submission" date="2009-07" db="EMBL/GenBank/DDBJ databases">
        <authorList>
            <person name="Kropinski A.M."/>
            <person name="Villegas A."/>
            <person name="Lingohr E.J."/>
        </authorList>
    </citation>
    <scope>NUCLEOTIDE SEQUENCE [LARGE SCALE GENOMIC DNA]</scope>
</reference>
<accession>C9DG66</accession>
<organism evidence="1 2">
    <name type="scientific">Delftia phage PhiW-14</name>
    <name type="common">Deftia acidovorans bacteriophage phiW-14</name>
    <dbReference type="NCBI Taxonomy" id="665032"/>
    <lineage>
        <taxon>Viruses</taxon>
        <taxon>Duplodnaviria</taxon>
        <taxon>Heunggongvirae</taxon>
        <taxon>Uroviricota</taxon>
        <taxon>Caudoviricetes</taxon>
        <taxon>Ionavirus</taxon>
        <taxon>Ionavirus W14</taxon>
    </lineage>
</organism>
<organismHost>
    <name type="scientific">Delftia acidovorans</name>
    <name type="common">Pseudomonas acidovorans</name>
    <name type="synonym">Comamonas acidovorans</name>
    <dbReference type="NCBI Taxonomy" id="80866"/>
</organismHost>
<gene>
    <name evidence="1" type="primary">95</name>
</gene>
<keyword evidence="2" id="KW-1185">Reference proteome</keyword>
<protein>
    <submittedName>
        <fullName evidence="1">Uncharacterized protein</fullName>
    </submittedName>
</protein>
<sequence>MKRFARMIAILALATAGVSAFAQSYSWGNFSIGDRHSRISGGFSQYDRGYGGYGYNRPMPPSVPRYEHFIPQHVYRHNHGHYRDQRLCMDDYRARCYADRRYGSTYSCDVPPVAVRQACMR</sequence>
<dbReference type="Proteomes" id="UP000008986">
    <property type="component" value="Segment"/>
</dbReference>
<name>C9DG66_BPW14</name>
<evidence type="ECO:0000313" key="1">
    <source>
        <dbReference type="EMBL" id="ACV50117.1"/>
    </source>
</evidence>